<accession>A0A2W4KQA4</accession>
<name>A0A2W4KQA4_9PSEU</name>
<dbReference type="EMBL" id="QGUI01000830">
    <property type="protein sequence ID" value="PZM90689.1"/>
    <property type="molecule type" value="Genomic_DNA"/>
</dbReference>
<sequence length="100" mass="10673">MTNWVGFRLHGSIDAGKEVTMNAADVLELEKIAITQLVAHSDIWADLAEPTPQRNAGASVSADSVRRLEQLGLVTRSPARNGVSLTSAGVEALAYLAKSW</sequence>
<organism evidence="1">
    <name type="scientific">Thermocrispum agreste</name>
    <dbReference type="NCBI Taxonomy" id="37925"/>
    <lineage>
        <taxon>Bacteria</taxon>
        <taxon>Bacillati</taxon>
        <taxon>Actinomycetota</taxon>
        <taxon>Actinomycetes</taxon>
        <taxon>Pseudonocardiales</taxon>
        <taxon>Pseudonocardiaceae</taxon>
        <taxon>Thermocrispum</taxon>
    </lineage>
</organism>
<evidence type="ECO:0000313" key="1">
    <source>
        <dbReference type="EMBL" id="PZM90689.1"/>
    </source>
</evidence>
<gene>
    <name evidence="1" type="ORF">DIU77_17570</name>
</gene>
<dbReference type="STRING" id="1111738.GCA_000427905_01567"/>
<protein>
    <submittedName>
        <fullName evidence="1">Uncharacterized protein</fullName>
    </submittedName>
</protein>
<comment type="caution">
    <text evidence="1">The sequence shown here is derived from an EMBL/GenBank/DDBJ whole genome shotgun (WGS) entry which is preliminary data.</text>
</comment>
<proteinExistence type="predicted"/>
<dbReference type="AlphaFoldDB" id="A0A2W4KQA4"/>
<reference evidence="1" key="1">
    <citation type="submission" date="2018-05" db="EMBL/GenBank/DDBJ databases">
        <authorList>
            <person name="Lanie J.A."/>
            <person name="Ng W.-L."/>
            <person name="Kazmierczak K.M."/>
            <person name="Andrzejewski T.M."/>
            <person name="Davidsen T.M."/>
            <person name="Wayne K.J."/>
            <person name="Tettelin H."/>
            <person name="Glass J.I."/>
            <person name="Rusch D."/>
            <person name="Podicherti R."/>
            <person name="Tsui H.-C.T."/>
            <person name="Winkler M.E."/>
        </authorList>
    </citation>
    <scope>NUCLEOTIDE SEQUENCE</scope>
    <source>
        <strain evidence="1">ZC4RG45</strain>
    </source>
</reference>